<evidence type="ECO:0000259" key="3">
    <source>
        <dbReference type="Pfam" id="PF00534"/>
    </source>
</evidence>
<sequence length="376" mass="42133">MKVLSYLHHHIHPYGIGYAAHSIAVGMNGQNISSEIFSIHSDLANGSRFVRQAIKSSLLLRVLSKFVSIERIRRFTEWRFRRYARKFDVVILWPGCSLETFKYLKSLGKIIVVESINCHQKFAEKLLSEEELRLGIGKTHLIDESSIADENAKLAIADYVFSPSPQVTESLIASGVSRQQILPTSYGLSQDQILPVISDSNDKPVFLFVGSVIVRKGIHLLLEYWHDANVDGKLIIVGKVDPSVQSLIEQYSSDDSIEFIPFTTDIESLYRLADVFILPSIEEGSPLVTYLALGAGLPCIVSPMGGDGVVSDGVDGFVIDPHDKQKWIASIQLVAADRELRHNFSQHAHERSSDFLWNNVAKKRRQLLIEKIGNEH</sequence>
<feature type="domain" description="Glycosyl transferase family 1" evidence="3">
    <location>
        <begin position="200"/>
        <end position="350"/>
    </location>
</feature>
<proteinExistence type="predicted"/>
<dbReference type="CDD" id="cd03801">
    <property type="entry name" value="GT4_PimA-like"/>
    <property type="match status" value="1"/>
</dbReference>
<keyword evidence="1" id="KW-0328">Glycosyltransferase</keyword>
<organism evidence="4 5">
    <name type="scientific">Methylophaga thalassica</name>
    <dbReference type="NCBI Taxonomy" id="40223"/>
    <lineage>
        <taxon>Bacteria</taxon>
        <taxon>Pseudomonadati</taxon>
        <taxon>Pseudomonadota</taxon>
        <taxon>Gammaproteobacteria</taxon>
        <taxon>Thiotrichales</taxon>
        <taxon>Piscirickettsiaceae</taxon>
        <taxon>Methylophaga</taxon>
    </lineage>
</organism>
<evidence type="ECO:0000256" key="1">
    <source>
        <dbReference type="ARBA" id="ARBA00022676"/>
    </source>
</evidence>
<dbReference type="InterPro" id="IPR001296">
    <property type="entry name" value="Glyco_trans_1"/>
</dbReference>
<protein>
    <recommendedName>
        <fullName evidence="3">Glycosyl transferase family 1 domain-containing protein</fullName>
    </recommendedName>
</protein>
<keyword evidence="5" id="KW-1185">Reference proteome</keyword>
<dbReference type="RefSeq" id="WP_284723052.1">
    <property type="nucleotide sequence ID" value="NZ_BSND01000005.1"/>
</dbReference>
<dbReference type="Proteomes" id="UP001161423">
    <property type="component" value="Unassembled WGS sequence"/>
</dbReference>
<evidence type="ECO:0000313" key="5">
    <source>
        <dbReference type="Proteomes" id="UP001161423"/>
    </source>
</evidence>
<comment type="caution">
    <text evidence="4">The sequence shown here is derived from an EMBL/GenBank/DDBJ whole genome shotgun (WGS) entry which is preliminary data.</text>
</comment>
<name>A0ABQ5TWH8_9GAMM</name>
<reference evidence="4" key="2">
    <citation type="submission" date="2023-01" db="EMBL/GenBank/DDBJ databases">
        <title>Draft genome sequence of Methylophaga thalassica strain NBRC 102424.</title>
        <authorList>
            <person name="Sun Q."/>
            <person name="Mori K."/>
        </authorList>
    </citation>
    <scope>NUCLEOTIDE SEQUENCE</scope>
    <source>
        <strain evidence="4">NBRC 102424</strain>
    </source>
</reference>
<dbReference type="Pfam" id="PF00534">
    <property type="entry name" value="Glycos_transf_1"/>
    <property type="match status" value="1"/>
</dbReference>
<dbReference type="EMBL" id="BSND01000005">
    <property type="protein sequence ID" value="GLP99816.1"/>
    <property type="molecule type" value="Genomic_DNA"/>
</dbReference>
<accession>A0ABQ5TWH8</accession>
<evidence type="ECO:0000256" key="2">
    <source>
        <dbReference type="ARBA" id="ARBA00022679"/>
    </source>
</evidence>
<keyword evidence="2" id="KW-0808">Transferase</keyword>
<dbReference type="SUPFAM" id="SSF53756">
    <property type="entry name" value="UDP-Glycosyltransferase/glycogen phosphorylase"/>
    <property type="match status" value="1"/>
</dbReference>
<reference evidence="4" key="1">
    <citation type="journal article" date="2014" name="Int. J. Syst. Evol. Microbiol.">
        <title>Complete genome of a new Firmicutes species belonging to the dominant human colonic microbiota ('Ruminococcus bicirculans') reveals two chromosomes and a selective capacity to utilize plant glucans.</title>
        <authorList>
            <consortium name="NISC Comparative Sequencing Program"/>
            <person name="Wegmann U."/>
            <person name="Louis P."/>
            <person name="Goesmann A."/>
            <person name="Henrissat B."/>
            <person name="Duncan S.H."/>
            <person name="Flint H.J."/>
        </authorList>
    </citation>
    <scope>NUCLEOTIDE SEQUENCE</scope>
    <source>
        <strain evidence="4">NBRC 102424</strain>
    </source>
</reference>
<dbReference type="PANTHER" id="PTHR12526">
    <property type="entry name" value="GLYCOSYLTRANSFERASE"/>
    <property type="match status" value="1"/>
</dbReference>
<dbReference type="Gene3D" id="3.40.50.2000">
    <property type="entry name" value="Glycogen Phosphorylase B"/>
    <property type="match status" value="1"/>
</dbReference>
<evidence type="ECO:0000313" key="4">
    <source>
        <dbReference type="EMBL" id="GLP99816.1"/>
    </source>
</evidence>
<dbReference type="PANTHER" id="PTHR12526:SF510">
    <property type="entry name" value="D-INOSITOL 3-PHOSPHATE GLYCOSYLTRANSFERASE"/>
    <property type="match status" value="1"/>
</dbReference>
<gene>
    <name evidence="4" type="ORF">GCM10007891_16700</name>
</gene>